<dbReference type="GO" id="GO:0046872">
    <property type="term" value="F:metal ion binding"/>
    <property type="evidence" value="ECO:0007669"/>
    <property type="project" value="UniProtKB-KW"/>
</dbReference>
<gene>
    <name evidence="8" type="primary">sodF</name>
    <name evidence="8" type="ORF">ERICIII_04167</name>
</gene>
<dbReference type="InterPro" id="IPR019831">
    <property type="entry name" value="Mn/Fe_SOD_N"/>
</dbReference>
<sequence length="426" mass="49207">MLFVYGSLMSMRILEEIHFWKTQEKEHTEVIRALIPNLEPKYAKAMQEWEVIFEKTEMSSLQWIEWVSVTKRPTDPYLQQQLNEIIQVSVSQSKEFISLLLNMEHHSKAAQSSPLIKTVIEHIIRESEYFLGVIQGLQASGHYPYMPEGHAPYGVPAGSAPPAYPLRQPAAPQQQEPEKKEKEVRISSLSKDSDAPDRTEPMKSTGDSTWSDPLRAPKPVPIGGHKLPPLPYPYNALEPYIDEKTMRIHHTKHHQSYVNDLNKAEVMLAKERKSGNFDLVKHWERELAFNGAGHYLHTVFWNNMSPKGGGKPRGPIAAEIDRVFGGFEPFKKHFSAAAEKVEGGGWALLVWSPRSHRVEILQAEKHQNLSQWDVIPLLVLDVWEHSYYLKHQSERAKYIADWWHVVNWENVNERYEKASKLKWMPF</sequence>
<dbReference type="Pfam" id="PF00081">
    <property type="entry name" value="Sod_Fe_N"/>
    <property type="match status" value="1"/>
</dbReference>
<dbReference type="Gene3D" id="3.55.40.20">
    <property type="entry name" value="Iron/manganese superoxide dismutase, C-terminal domain"/>
    <property type="match status" value="1"/>
</dbReference>
<accession>A0A2L1UIH6</accession>
<evidence type="ECO:0000313" key="9">
    <source>
        <dbReference type="Proteomes" id="UP000239833"/>
    </source>
</evidence>
<dbReference type="SUPFAM" id="SSF158430">
    <property type="entry name" value="Bacillus cereus metalloprotein-like"/>
    <property type="match status" value="1"/>
</dbReference>
<evidence type="ECO:0000313" key="8">
    <source>
        <dbReference type="EMBL" id="AVF28233.1"/>
    </source>
</evidence>
<evidence type="ECO:0000256" key="1">
    <source>
        <dbReference type="ARBA" id="ARBA00008714"/>
    </source>
</evidence>
<name>A0A2L1UIH6_9BACL</name>
<feature type="compositionally biased region" description="Low complexity" evidence="5">
    <location>
        <begin position="165"/>
        <end position="175"/>
    </location>
</feature>
<feature type="region of interest" description="Disordered" evidence="5">
    <location>
        <begin position="154"/>
        <end position="214"/>
    </location>
</feature>
<evidence type="ECO:0000259" key="7">
    <source>
        <dbReference type="Pfam" id="PF02777"/>
    </source>
</evidence>
<dbReference type="InterPro" id="IPR050265">
    <property type="entry name" value="Fe/Mn_Superoxide_Dismutase"/>
</dbReference>
<dbReference type="SUPFAM" id="SSF54719">
    <property type="entry name" value="Fe,Mn superoxide dismutase (SOD), C-terminal domain"/>
    <property type="match status" value="1"/>
</dbReference>
<dbReference type="InterPro" id="IPR019833">
    <property type="entry name" value="Mn/Fe_SOD_BS"/>
</dbReference>
<organism evidence="8 9">
    <name type="scientific">Paenibacillus larvae subsp. larvae</name>
    <dbReference type="NCBI Taxonomy" id="147375"/>
    <lineage>
        <taxon>Bacteria</taxon>
        <taxon>Bacillati</taxon>
        <taxon>Bacillota</taxon>
        <taxon>Bacilli</taxon>
        <taxon>Bacillales</taxon>
        <taxon>Paenibacillaceae</taxon>
        <taxon>Paenibacillus</taxon>
    </lineage>
</organism>
<dbReference type="Gene3D" id="1.20.1260.120">
    <property type="entry name" value="Protein of unknown function DUF2935"/>
    <property type="match status" value="1"/>
</dbReference>
<dbReference type="PRINTS" id="PR01703">
    <property type="entry name" value="MNSODISMTASE"/>
</dbReference>
<evidence type="ECO:0000256" key="5">
    <source>
        <dbReference type="SAM" id="MobiDB-lite"/>
    </source>
</evidence>
<dbReference type="FunFam" id="1.10.287.990:FF:000001">
    <property type="entry name" value="Superoxide dismutase"/>
    <property type="match status" value="1"/>
</dbReference>
<keyword evidence="3" id="KW-0479">Metal-binding</keyword>
<dbReference type="FunFam" id="3.55.40.20:FF:000004">
    <property type="entry name" value="Superoxide dismutase [Fe]"/>
    <property type="match status" value="1"/>
</dbReference>
<feature type="domain" description="Manganese/iron superoxide dismutase C-terminal" evidence="7">
    <location>
        <begin position="313"/>
        <end position="414"/>
    </location>
</feature>
<dbReference type="EC" id="1.15.1.1" evidence="2"/>
<dbReference type="AlphaFoldDB" id="A0A2L1UIH6"/>
<reference evidence="9" key="1">
    <citation type="submission" date="2017-02" db="EMBL/GenBank/DDBJ databases">
        <title>Delineation of Paenibacillus larvae strains originating from foulbrood outbreaks.</title>
        <authorList>
            <person name="Beims H."/>
            <person name="Bunk B."/>
            <person name="Sproeer C."/>
            <person name="Mohr K.I."/>
            <person name="Pradella S."/>
            <person name="Guenther G."/>
            <person name="Rohde M."/>
            <person name="von der Ohe W."/>
            <person name="Steinert M."/>
        </authorList>
    </citation>
    <scope>NUCLEOTIDE SEQUENCE [LARGE SCALE GENOMIC DNA]</scope>
    <source>
        <strain evidence="9">Eric_III</strain>
    </source>
</reference>
<feature type="compositionally biased region" description="Basic and acidic residues" evidence="5">
    <location>
        <begin position="176"/>
        <end position="201"/>
    </location>
</feature>
<dbReference type="Pfam" id="PF11155">
    <property type="entry name" value="DUF2935"/>
    <property type="match status" value="1"/>
</dbReference>
<dbReference type="InterPro" id="IPR036324">
    <property type="entry name" value="Mn/Fe_SOD_N_sf"/>
</dbReference>
<evidence type="ECO:0000256" key="3">
    <source>
        <dbReference type="ARBA" id="ARBA00022723"/>
    </source>
</evidence>
<dbReference type="EMBL" id="CP019655">
    <property type="protein sequence ID" value="AVF28233.1"/>
    <property type="molecule type" value="Genomic_DNA"/>
</dbReference>
<dbReference type="SUPFAM" id="SSF46609">
    <property type="entry name" value="Fe,Mn superoxide dismutase (SOD), N-terminal domain"/>
    <property type="match status" value="1"/>
</dbReference>
<dbReference type="PANTHER" id="PTHR11404:SF6">
    <property type="entry name" value="SUPEROXIDE DISMUTASE [MN], MITOCHONDRIAL"/>
    <property type="match status" value="1"/>
</dbReference>
<evidence type="ECO:0000256" key="2">
    <source>
        <dbReference type="ARBA" id="ARBA00012682"/>
    </source>
</evidence>
<dbReference type="Pfam" id="PF02777">
    <property type="entry name" value="Sod_Fe_C"/>
    <property type="match status" value="1"/>
</dbReference>
<dbReference type="InterPro" id="IPR001189">
    <property type="entry name" value="Mn/Fe_SOD"/>
</dbReference>
<dbReference type="STRING" id="147375.BXP28_14095"/>
<dbReference type="PROSITE" id="PS00088">
    <property type="entry name" value="SOD_MN"/>
    <property type="match status" value="1"/>
</dbReference>
<dbReference type="GO" id="GO:0004784">
    <property type="term" value="F:superoxide dismutase activity"/>
    <property type="evidence" value="ECO:0007669"/>
    <property type="project" value="UniProtKB-EC"/>
</dbReference>
<dbReference type="PANTHER" id="PTHR11404">
    <property type="entry name" value="SUPEROXIDE DISMUTASE 2"/>
    <property type="match status" value="1"/>
</dbReference>
<dbReference type="Gene3D" id="1.10.287.990">
    <property type="entry name" value="Fe,Mn superoxide dismutase (SOD) domain"/>
    <property type="match status" value="1"/>
</dbReference>
<evidence type="ECO:0000259" key="6">
    <source>
        <dbReference type="Pfam" id="PF00081"/>
    </source>
</evidence>
<dbReference type="RefSeq" id="WP_024093349.1">
    <property type="nucleotide sequence ID" value="NZ_CP019655.1"/>
</dbReference>
<evidence type="ECO:0000256" key="4">
    <source>
        <dbReference type="ARBA" id="ARBA00023002"/>
    </source>
</evidence>
<dbReference type="InterPro" id="IPR019832">
    <property type="entry name" value="Mn/Fe_SOD_C"/>
</dbReference>
<feature type="domain" description="Manganese/iron superoxide dismutase N-terminal" evidence="6">
    <location>
        <begin position="225"/>
        <end position="305"/>
    </location>
</feature>
<dbReference type="InterPro" id="IPR036314">
    <property type="entry name" value="SOD_C_sf"/>
</dbReference>
<dbReference type="Proteomes" id="UP000239833">
    <property type="component" value="Chromosome"/>
</dbReference>
<dbReference type="GeneID" id="64220488"/>
<dbReference type="InterPro" id="IPR021328">
    <property type="entry name" value="CotB-like"/>
</dbReference>
<keyword evidence="4" id="KW-0560">Oxidoreductase</keyword>
<protein>
    <recommendedName>
        <fullName evidence="2">superoxide dismutase</fullName>
        <ecNumber evidence="2">1.15.1.1</ecNumber>
    </recommendedName>
</protein>
<comment type="similarity">
    <text evidence="1">Belongs to the iron/manganese superoxide dismutase family.</text>
</comment>
<proteinExistence type="inferred from homology"/>